<organism evidence="2 3">
    <name type="scientific">Paraburkholderia dipogonis</name>
    <dbReference type="NCBI Taxonomy" id="1211383"/>
    <lineage>
        <taxon>Bacteria</taxon>
        <taxon>Pseudomonadati</taxon>
        <taxon>Pseudomonadota</taxon>
        <taxon>Betaproteobacteria</taxon>
        <taxon>Burkholderiales</taxon>
        <taxon>Burkholderiaceae</taxon>
        <taxon>Paraburkholderia</taxon>
    </lineage>
</organism>
<dbReference type="Pfam" id="PF13663">
    <property type="entry name" value="DUF4148"/>
    <property type="match status" value="1"/>
</dbReference>
<accession>A0A4Y8MPL6</accession>
<name>A0A4Y8MPL6_9BURK</name>
<comment type="caution">
    <text evidence="2">The sequence shown here is derived from an EMBL/GenBank/DDBJ whole genome shotgun (WGS) entry which is preliminary data.</text>
</comment>
<evidence type="ECO:0000313" key="3">
    <source>
        <dbReference type="Proteomes" id="UP000297385"/>
    </source>
</evidence>
<sequence length="175" mass="18469">MVSYRRPKPTIRRANGLSSAIRHSLPNPNAISSNRQTCVFLSSLSLATIRAHARHYSTLMESHMKSIISLALASAVLVASAVQAQGLTRAEVKQQLTEAQANGLRYVTESSYPDVHPSFAHNVKAKAATQSVQSDEGGVPAGSHESGGAPHGLPMPDGNPHCVGPVSFCNIYAGS</sequence>
<dbReference type="AlphaFoldDB" id="A0A4Y8MPL6"/>
<feature type="region of interest" description="Disordered" evidence="1">
    <location>
        <begin position="126"/>
        <end position="157"/>
    </location>
</feature>
<reference evidence="2 3" key="1">
    <citation type="submission" date="2019-03" db="EMBL/GenBank/DDBJ databases">
        <title>Complete Genome Sequence of Paraburkholderia dipogonis ICMP 19430T, a Nitrogen-fixing Symbiont of the South African Invasive Legume Dipogon lignosus in New Zealand.</title>
        <authorList>
            <person name="De Meyer S.E."/>
        </authorList>
    </citation>
    <scope>NUCLEOTIDE SEQUENCE [LARGE SCALE GENOMIC DNA]</scope>
    <source>
        <strain evidence="2 3">ICMP 19430</strain>
    </source>
</reference>
<proteinExistence type="predicted"/>
<protein>
    <submittedName>
        <fullName evidence="2">DUF4148 domain-containing protein</fullName>
    </submittedName>
</protein>
<dbReference type="Proteomes" id="UP000297385">
    <property type="component" value="Unassembled WGS sequence"/>
</dbReference>
<dbReference type="EMBL" id="SNVI01000002">
    <property type="protein sequence ID" value="TFE39419.1"/>
    <property type="molecule type" value="Genomic_DNA"/>
</dbReference>
<evidence type="ECO:0000256" key="1">
    <source>
        <dbReference type="SAM" id="MobiDB-lite"/>
    </source>
</evidence>
<dbReference type="InterPro" id="IPR025421">
    <property type="entry name" value="DUF4148"/>
</dbReference>
<evidence type="ECO:0000313" key="2">
    <source>
        <dbReference type="EMBL" id="TFE39419.1"/>
    </source>
</evidence>
<gene>
    <name evidence="2" type="ORF">E2553_21480</name>
</gene>